<sequence>MPLIDITCGPRVTDAARLELAEILPHAVSLAVQCQDEPYDQLLQPGDVLIRFHEIGPFDRFDIDVLVEVKSKWFSDRAEDRQRRAEAIHDAVRTVIEDGQSAGVYLTLPVAAWDQSDREAPEQ</sequence>
<organism evidence="1 2">
    <name type="scientific">Mycobacteroides franklinii</name>
    <dbReference type="NCBI Taxonomy" id="948102"/>
    <lineage>
        <taxon>Bacteria</taxon>
        <taxon>Bacillati</taxon>
        <taxon>Actinomycetota</taxon>
        <taxon>Actinomycetes</taxon>
        <taxon>Mycobacteriales</taxon>
        <taxon>Mycobacteriaceae</taxon>
        <taxon>Mycobacteroides</taxon>
    </lineage>
</organism>
<name>A0A1S1LE06_9MYCO</name>
<dbReference type="EMBL" id="MLIK01000004">
    <property type="protein sequence ID" value="OHU30648.1"/>
    <property type="molecule type" value="Genomic_DNA"/>
</dbReference>
<dbReference type="Proteomes" id="UP000179616">
    <property type="component" value="Unassembled WGS sequence"/>
</dbReference>
<protein>
    <recommendedName>
        <fullName evidence="3">Tautomerase family protein</fullName>
    </recommendedName>
</protein>
<dbReference type="RefSeq" id="WP_070935707.1">
    <property type="nucleotide sequence ID" value="NZ_MLIK01000004.1"/>
</dbReference>
<evidence type="ECO:0008006" key="3">
    <source>
        <dbReference type="Google" id="ProtNLM"/>
    </source>
</evidence>
<dbReference type="STRING" id="948102.BKG76_02585"/>
<comment type="caution">
    <text evidence="1">The sequence shown here is derived from an EMBL/GenBank/DDBJ whole genome shotgun (WGS) entry which is preliminary data.</text>
</comment>
<proteinExistence type="predicted"/>
<accession>A0A1S1LE06</accession>
<dbReference type="AlphaFoldDB" id="A0A1S1LE06"/>
<evidence type="ECO:0000313" key="2">
    <source>
        <dbReference type="Proteomes" id="UP000179616"/>
    </source>
</evidence>
<dbReference type="OrthoDB" id="3787369at2"/>
<reference evidence="1 2" key="1">
    <citation type="submission" date="2016-10" db="EMBL/GenBank/DDBJ databases">
        <title>Evaluation of Human, Veterinary and Environmental Mycobacterium chelonae Isolates by Core Genome Phylogenomic Analysis, Targeted Gene Comparison, and Anti-microbial Susceptibility Patterns: A Tale of Mistaken Identities.</title>
        <authorList>
            <person name="Fogelson S.B."/>
            <person name="Camus A.C."/>
            <person name="Lorenz W."/>
            <person name="Vasireddy R."/>
            <person name="Vasireddy S."/>
            <person name="Smith T."/>
            <person name="Brown-Elliott B.A."/>
            <person name="Wallace R.J.Jr."/>
            <person name="Hasan N.A."/>
            <person name="Reischl U."/>
            <person name="Sanchez S."/>
        </authorList>
    </citation>
    <scope>NUCLEOTIDE SEQUENCE [LARGE SCALE GENOMIC DNA]</scope>
    <source>
        <strain evidence="1 2">1559</strain>
    </source>
</reference>
<gene>
    <name evidence="1" type="ORF">BKG76_02585</name>
</gene>
<dbReference type="GeneID" id="57165672"/>
<evidence type="ECO:0000313" key="1">
    <source>
        <dbReference type="EMBL" id="OHU30648.1"/>
    </source>
</evidence>